<dbReference type="Proteomes" id="UP000324233">
    <property type="component" value="Chromosome"/>
</dbReference>
<dbReference type="KEGG" id="agv:OJF2_70510"/>
<proteinExistence type="predicted"/>
<dbReference type="AlphaFoldDB" id="A0A5B9WCQ8"/>
<keyword evidence="3" id="KW-1185">Reference proteome</keyword>
<reference evidence="2 3" key="1">
    <citation type="submission" date="2019-08" db="EMBL/GenBank/DDBJ databases">
        <title>Deep-cultivation of Planctomycetes and their phenomic and genomic characterization uncovers novel biology.</title>
        <authorList>
            <person name="Wiegand S."/>
            <person name="Jogler M."/>
            <person name="Boedeker C."/>
            <person name="Pinto D."/>
            <person name="Vollmers J."/>
            <person name="Rivas-Marin E."/>
            <person name="Kohn T."/>
            <person name="Peeters S.H."/>
            <person name="Heuer A."/>
            <person name="Rast P."/>
            <person name="Oberbeckmann S."/>
            <person name="Bunk B."/>
            <person name="Jeske O."/>
            <person name="Meyerdierks A."/>
            <person name="Storesund J.E."/>
            <person name="Kallscheuer N."/>
            <person name="Luecker S."/>
            <person name="Lage O.M."/>
            <person name="Pohl T."/>
            <person name="Merkel B.J."/>
            <person name="Hornburger P."/>
            <person name="Mueller R.-W."/>
            <person name="Bruemmer F."/>
            <person name="Labrenz M."/>
            <person name="Spormann A.M."/>
            <person name="Op den Camp H."/>
            <person name="Overmann J."/>
            <person name="Amann R."/>
            <person name="Jetten M.S.M."/>
            <person name="Mascher T."/>
            <person name="Medema M.H."/>
            <person name="Devos D.P."/>
            <person name="Kaster A.-K."/>
            <person name="Ovreas L."/>
            <person name="Rohde M."/>
            <person name="Galperin M.Y."/>
            <person name="Jogler C."/>
        </authorList>
    </citation>
    <scope>NUCLEOTIDE SEQUENCE [LARGE SCALE GENOMIC DNA]</scope>
    <source>
        <strain evidence="2 3">OJF2</strain>
    </source>
</reference>
<sequence>MHAATSANGRKVPAAAIPKPSRRVRAYQTSSACGGRPSSTSGPRSGSSGKGVPITSKATAEGREGTGMGQASWCRRMEAGAISRTNSWITRWSLVFSAAARKAGSDSFGRPSA</sequence>
<accession>A0A5B9WCQ8</accession>
<protein>
    <submittedName>
        <fullName evidence="2">Uncharacterized protein</fullName>
    </submittedName>
</protein>
<organism evidence="2 3">
    <name type="scientific">Aquisphaera giovannonii</name>
    <dbReference type="NCBI Taxonomy" id="406548"/>
    <lineage>
        <taxon>Bacteria</taxon>
        <taxon>Pseudomonadati</taxon>
        <taxon>Planctomycetota</taxon>
        <taxon>Planctomycetia</taxon>
        <taxon>Isosphaerales</taxon>
        <taxon>Isosphaeraceae</taxon>
        <taxon>Aquisphaera</taxon>
    </lineage>
</organism>
<gene>
    <name evidence="2" type="ORF">OJF2_70510</name>
</gene>
<feature type="compositionally biased region" description="Low complexity" evidence="1">
    <location>
        <begin position="34"/>
        <end position="51"/>
    </location>
</feature>
<dbReference type="EMBL" id="CP042997">
    <property type="protein sequence ID" value="QEH38448.1"/>
    <property type="molecule type" value="Genomic_DNA"/>
</dbReference>
<evidence type="ECO:0000256" key="1">
    <source>
        <dbReference type="SAM" id="MobiDB-lite"/>
    </source>
</evidence>
<evidence type="ECO:0000313" key="2">
    <source>
        <dbReference type="EMBL" id="QEH38448.1"/>
    </source>
</evidence>
<feature type="region of interest" description="Disordered" evidence="1">
    <location>
        <begin position="1"/>
        <end position="71"/>
    </location>
</feature>
<evidence type="ECO:0000313" key="3">
    <source>
        <dbReference type="Proteomes" id="UP000324233"/>
    </source>
</evidence>
<name>A0A5B9WCQ8_9BACT</name>